<dbReference type="SMART" id="SM00534">
    <property type="entry name" value="MUTSac"/>
    <property type="match status" value="1"/>
</dbReference>
<comment type="caution">
    <text evidence="5">The sequence shown here is derived from an EMBL/GenBank/DDBJ whole genome shotgun (WGS) entry which is preliminary data.</text>
</comment>
<reference evidence="5 6" key="1">
    <citation type="submission" date="2014-08" db="EMBL/GenBank/DDBJ databases">
        <title>Porphyromonas canoris strain:OH2762 Genome sequencing.</title>
        <authorList>
            <person name="Wallis C."/>
            <person name="Deusch O."/>
            <person name="O'Flynn C."/>
            <person name="Davis I."/>
            <person name="Jospin G."/>
            <person name="Darling A.E."/>
            <person name="Coil D.A."/>
            <person name="Alexiev A."/>
            <person name="Horsfall A."/>
            <person name="Kirkwood N."/>
            <person name="Harris S."/>
            <person name="Eisen J.A."/>
        </authorList>
    </citation>
    <scope>NUCLEOTIDE SEQUENCE [LARGE SCALE GENOMIC DNA]</scope>
    <source>
        <strain evidence="6">COT-108 OH2762</strain>
    </source>
</reference>
<name>A0ABR4XJ58_9PORP</name>
<keyword evidence="1" id="KW-0547">Nucleotide-binding</keyword>
<evidence type="ECO:0000256" key="2">
    <source>
        <dbReference type="ARBA" id="ARBA00022840"/>
    </source>
</evidence>
<evidence type="ECO:0000313" key="5">
    <source>
        <dbReference type="EMBL" id="KGN91733.1"/>
    </source>
</evidence>
<feature type="domain" description="DNA mismatch repair proteins mutS family" evidence="4">
    <location>
        <begin position="268"/>
        <end position="462"/>
    </location>
</feature>
<organism evidence="5 6">
    <name type="scientific">Porphyromonas canoris</name>
    <dbReference type="NCBI Taxonomy" id="36875"/>
    <lineage>
        <taxon>Bacteria</taxon>
        <taxon>Pseudomonadati</taxon>
        <taxon>Bacteroidota</taxon>
        <taxon>Bacteroidia</taxon>
        <taxon>Bacteroidales</taxon>
        <taxon>Porphyromonadaceae</taxon>
        <taxon>Porphyromonas</taxon>
    </lineage>
</organism>
<dbReference type="Pfam" id="PF00488">
    <property type="entry name" value="MutS_V"/>
    <property type="match status" value="1"/>
</dbReference>
<dbReference type="InterPro" id="IPR036187">
    <property type="entry name" value="DNA_mismatch_repair_MutS_sf"/>
</dbReference>
<dbReference type="SUPFAM" id="SSF52540">
    <property type="entry name" value="P-loop containing nucleoside triphosphate hydrolases"/>
    <property type="match status" value="1"/>
</dbReference>
<gene>
    <name evidence="5" type="ORF">HQ43_06440</name>
</gene>
<keyword evidence="2" id="KW-0067">ATP-binding</keyword>
<evidence type="ECO:0000313" key="6">
    <source>
        <dbReference type="Proteomes" id="UP000030101"/>
    </source>
</evidence>
<sequence length="465" mass="52150">MSIKQALEEISGFRFMLEDLSILSPVGRRCLSESPFLTDKTEIEQALSEVELLKERLLSPEFKEPVTVMEVKLMQLRDIKGTLSSLSAKVQLTDIELFEIKNLALLAVHCRELGEQLNLSFLFVPDLEPVVDLLDPEGKRIPHFYIYDSYSPTLASLRAQIRHMAEKGYPEEEIESVRIQSVRLEDDIRTTLTAKLQEYASSLVVALNEMGHLDLLLAKAKQAIKMTLCKPSIVEEKTYFEGLFHPEVSTYLEEKGKRFQPVDVVLPQSPTVVTGANMAGKSVFLKSIALAQTLTQFGFFIPATSATVAPVKRIAIISGDGEDESRGLSSYASEMLKVNDIVLEAQKGTSMLVLIDELARTTNPVEGQAIVCGMLEFLVKENVRAVITTHYGIDMPVRKLRVKGFREERCTSGKVSVEHINDYIDYSLEETTARDVPHEAIRIAEIVGVNDEFLLHIKRHLKNNI</sequence>
<accession>A0ABR4XJ58</accession>
<evidence type="ECO:0000259" key="4">
    <source>
        <dbReference type="SMART" id="SM00534"/>
    </source>
</evidence>
<dbReference type="PANTHER" id="PTHR11361:SF14">
    <property type="entry name" value="DNA MISMATCH REPAIR PROTEIN MUTS, TYPE 2"/>
    <property type="match status" value="1"/>
</dbReference>
<evidence type="ECO:0000256" key="1">
    <source>
        <dbReference type="ARBA" id="ARBA00022741"/>
    </source>
</evidence>
<dbReference type="Proteomes" id="UP000030101">
    <property type="component" value="Unassembled WGS sequence"/>
</dbReference>
<protein>
    <recommendedName>
        <fullName evidence="4">DNA mismatch repair proteins mutS family domain-containing protein</fullName>
    </recommendedName>
</protein>
<keyword evidence="6" id="KW-1185">Reference proteome</keyword>
<dbReference type="EMBL" id="JQZV01000013">
    <property type="protein sequence ID" value="KGN91733.1"/>
    <property type="molecule type" value="Genomic_DNA"/>
</dbReference>
<proteinExistence type="predicted"/>
<dbReference type="PANTHER" id="PTHR11361">
    <property type="entry name" value="DNA MISMATCH REPAIR PROTEIN MUTS FAMILY MEMBER"/>
    <property type="match status" value="1"/>
</dbReference>
<keyword evidence="3" id="KW-0238">DNA-binding</keyword>
<dbReference type="InterPro" id="IPR027417">
    <property type="entry name" value="P-loop_NTPase"/>
</dbReference>
<dbReference type="InterPro" id="IPR045076">
    <property type="entry name" value="MutS"/>
</dbReference>
<dbReference type="InterPro" id="IPR000432">
    <property type="entry name" value="DNA_mismatch_repair_MutS_C"/>
</dbReference>
<dbReference type="SUPFAM" id="SSF48334">
    <property type="entry name" value="DNA repair protein MutS, domain III"/>
    <property type="match status" value="1"/>
</dbReference>
<evidence type="ECO:0000256" key="3">
    <source>
        <dbReference type="ARBA" id="ARBA00023125"/>
    </source>
</evidence>
<dbReference type="Gene3D" id="3.40.50.300">
    <property type="entry name" value="P-loop containing nucleotide triphosphate hydrolases"/>
    <property type="match status" value="1"/>
</dbReference>